<accession>A0A3L5TS84</accession>
<dbReference type="GO" id="GO:0000724">
    <property type="term" value="P:double-strand break repair via homologous recombination"/>
    <property type="evidence" value="ECO:0007669"/>
    <property type="project" value="TreeGrafter"/>
</dbReference>
<dbReference type="EMBL" id="KV586801">
    <property type="protein sequence ID" value="OPL32791.1"/>
    <property type="molecule type" value="Genomic_DNA"/>
</dbReference>
<sequence length="730" mass="80795">LSELAEFNSDLGSDNIAKWRGNICSAGNDFVKSKDILDRIDRDRTLQFSLVDDAHVIITPCKTPPLCKHIRDWKTSRQVYKHRTVKDRKKVDIKKQEQIEFKRIQKFQQKRFSVKPNKSVSFNGQYCEKMSSSSKASRKRGNEMKSNIDENSLICDSSRDDTEDDVIGTSPPDVTPSNRNIKHILCDSSRDDTEDDVIGPSPPDVTPSNRNIKHILCDSSRDDTEDDVIGPSPPDVTPSNRNIKHILCDSSRDDTEDDVIGPSPPDVTPSNRNIKHILCDSSRDDTEDDVIGPSPPDVTPSNRNIKHILCDSSRDDTEDDVIGPSPPDVTPSNRNIKHILCDSSRDDTEDDVIGPSPPGVTPSNRNIKHILCDSSRDDTEDDVIGPSPPGVTPSNRNIKHILQNRLFSSQPGLLYSPLLPSHQTLHSTPLTKVRNNNLVLPACTPINHLKKEAPLSRLEAVNTGKGELSIELQQYSTPVQKRNVSQIDGPTPKNSFGFQISQQNFHDAKALHVVQNMTVLSMELLADSRGDLLSDPEVDAIKALFYTIHNDMNDTDITGIIVVDAESTKIQEKLREKSKQSAHLSTCNNQNPSTSTDTTCKQSAHLSTSTNQNPSTSTDTTCKQSAHLSTSTNQNPSTSTDTTSSSVTPVSKSESPKTSNVKDNKRDRTPCLKDTEKSDQLSSKLQRNTSFSGVHLNQTLLQKSGIDDNLQIAYVETEIGLFNSFKDLIT</sequence>
<evidence type="ECO:0000313" key="2">
    <source>
        <dbReference type="EMBL" id="OPL32791.1"/>
    </source>
</evidence>
<comment type="caution">
    <text evidence="2">The sequence shown here is derived from an EMBL/GenBank/DDBJ whole genome shotgun (WGS) entry which is preliminary data.</text>
</comment>
<proteinExistence type="predicted"/>
<gene>
    <name evidence="2" type="ORF">AM593_05675</name>
</gene>
<feature type="compositionally biased region" description="Low complexity" evidence="1">
    <location>
        <begin position="629"/>
        <end position="653"/>
    </location>
</feature>
<dbReference type="GO" id="GO:0016035">
    <property type="term" value="C:zeta DNA polymerase complex"/>
    <property type="evidence" value="ECO:0007669"/>
    <property type="project" value="InterPro"/>
</dbReference>
<dbReference type="GO" id="GO:0003887">
    <property type="term" value="F:DNA-directed DNA polymerase activity"/>
    <property type="evidence" value="ECO:0007669"/>
    <property type="project" value="TreeGrafter"/>
</dbReference>
<dbReference type="PANTHER" id="PTHR45812:SF1">
    <property type="entry name" value="DNA POLYMERASE ZETA CATALYTIC SUBUNIT"/>
    <property type="match status" value="1"/>
</dbReference>
<evidence type="ECO:0000313" key="3">
    <source>
        <dbReference type="Proteomes" id="UP000266721"/>
    </source>
</evidence>
<name>A0A3L5TS84_MYTGA</name>
<evidence type="ECO:0000256" key="1">
    <source>
        <dbReference type="SAM" id="MobiDB-lite"/>
    </source>
</evidence>
<reference evidence="2 3" key="1">
    <citation type="journal article" date="2016" name="PLoS ONE">
        <title>A First Insight into the Genome of the Filter-Feeder Mussel Mytilus galloprovincialis.</title>
        <authorList>
            <person name="Murgarella M."/>
            <person name="Puiu D."/>
            <person name="Novoa B."/>
            <person name="Figueras A."/>
            <person name="Posada D."/>
            <person name="Canchaya C."/>
        </authorList>
    </citation>
    <scope>NUCLEOTIDE SEQUENCE [LARGE SCALE GENOMIC DNA]</scope>
    <source>
        <tissue evidence="2">Muscle</tissue>
    </source>
</reference>
<keyword evidence="3" id="KW-1185">Reference proteome</keyword>
<dbReference type="Proteomes" id="UP000266721">
    <property type="component" value="Unassembled WGS sequence"/>
</dbReference>
<dbReference type="InterPro" id="IPR030559">
    <property type="entry name" value="PolZ_Rev3"/>
</dbReference>
<dbReference type="GO" id="GO:0005634">
    <property type="term" value="C:nucleus"/>
    <property type="evidence" value="ECO:0007669"/>
    <property type="project" value="TreeGrafter"/>
</dbReference>
<dbReference type="PANTHER" id="PTHR45812">
    <property type="entry name" value="DNA POLYMERASE ZETA CATALYTIC SUBUNIT"/>
    <property type="match status" value="1"/>
</dbReference>
<organism evidence="2 3">
    <name type="scientific">Mytilus galloprovincialis</name>
    <name type="common">Mediterranean mussel</name>
    <dbReference type="NCBI Taxonomy" id="29158"/>
    <lineage>
        <taxon>Eukaryota</taxon>
        <taxon>Metazoa</taxon>
        <taxon>Spiralia</taxon>
        <taxon>Lophotrochozoa</taxon>
        <taxon>Mollusca</taxon>
        <taxon>Bivalvia</taxon>
        <taxon>Autobranchia</taxon>
        <taxon>Pteriomorphia</taxon>
        <taxon>Mytilida</taxon>
        <taxon>Mytiloidea</taxon>
        <taxon>Mytilidae</taxon>
        <taxon>Mytilinae</taxon>
        <taxon>Mytilus</taxon>
    </lineage>
</organism>
<protein>
    <submittedName>
        <fullName evidence="2">Dna subunit polymerase zeta catalytic</fullName>
    </submittedName>
</protein>
<feature type="compositionally biased region" description="Polar residues" evidence="1">
    <location>
        <begin position="581"/>
        <end position="606"/>
    </location>
</feature>
<feature type="region of interest" description="Disordered" evidence="1">
    <location>
        <begin position="125"/>
        <end position="395"/>
    </location>
</feature>
<dbReference type="GO" id="GO:0042276">
    <property type="term" value="P:error-prone translesion synthesis"/>
    <property type="evidence" value="ECO:0007669"/>
    <property type="project" value="TreeGrafter"/>
</dbReference>
<feature type="compositionally biased region" description="Basic and acidic residues" evidence="1">
    <location>
        <begin position="660"/>
        <end position="679"/>
    </location>
</feature>
<feature type="non-terminal residue" evidence="2">
    <location>
        <position position="1"/>
    </location>
</feature>
<feature type="region of interest" description="Disordered" evidence="1">
    <location>
        <begin position="576"/>
        <end position="685"/>
    </location>
</feature>
<dbReference type="AlphaFoldDB" id="A0A3L5TS84"/>
<feature type="non-terminal residue" evidence="2">
    <location>
        <position position="730"/>
    </location>
</feature>
<feature type="compositionally biased region" description="Low complexity" evidence="1">
    <location>
        <begin position="607"/>
        <end position="621"/>
    </location>
</feature>